<dbReference type="InterPro" id="IPR037069">
    <property type="entry name" value="AcylCoA_DH/ox_N_sf"/>
</dbReference>
<dbReference type="RefSeq" id="WP_232398292.1">
    <property type="nucleotide sequence ID" value="NZ_CP102173.1"/>
</dbReference>
<dbReference type="InterPro" id="IPR009075">
    <property type="entry name" value="AcylCo_DH/oxidase_C"/>
</dbReference>
<dbReference type="InterPro" id="IPR036250">
    <property type="entry name" value="AcylCo_DH-like_C"/>
</dbReference>
<feature type="domain" description="Acyl-CoA dehydrogenase/oxidase N-terminal" evidence="9">
    <location>
        <begin position="51"/>
        <end position="140"/>
    </location>
</feature>
<dbReference type="SUPFAM" id="SSF47203">
    <property type="entry name" value="Acyl-CoA dehydrogenase C-terminal domain-like"/>
    <property type="match status" value="1"/>
</dbReference>
<comment type="similarity">
    <text evidence="2 6">Belongs to the acyl-CoA dehydrogenase family.</text>
</comment>
<name>A0ABY5M9H8_9ACTN</name>
<dbReference type="Gene3D" id="1.10.540.10">
    <property type="entry name" value="Acyl-CoA dehydrogenase/oxidase, N-terminal domain"/>
    <property type="match status" value="1"/>
</dbReference>
<dbReference type="Proteomes" id="UP001316184">
    <property type="component" value="Chromosome"/>
</dbReference>
<evidence type="ECO:0000259" key="8">
    <source>
        <dbReference type="Pfam" id="PF02770"/>
    </source>
</evidence>
<dbReference type="InterPro" id="IPR013786">
    <property type="entry name" value="AcylCoA_DH/ox_N"/>
</dbReference>
<dbReference type="Pfam" id="PF00441">
    <property type="entry name" value="Acyl-CoA_dh_1"/>
    <property type="match status" value="1"/>
</dbReference>
<evidence type="ECO:0000256" key="3">
    <source>
        <dbReference type="ARBA" id="ARBA00022630"/>
    </source>
</evidence>
<evidence type="ECO:0000313" key="11">
    <source>
        <dbReference type="Proteomes" id="UP001316184"/>
    </source>
</evidence>
<reference evidence="10 11" key="1">
    <citation type="submission" date="2022-08" db="EMBL/GenBank/DDBJ databases">
        <title>novel species in genus Aeromicrobium.</title>
        <authorList>
            <person name="Ye L."/>
        </authorList>
    </citation>
    <scope>NUCLEOTIDE SEQUENCE [LARGE SCALE GENOMIC DNA]</scope>
    <source>
        <strain evidence="11">zg-Y1379</strain>
    </source>
</reference>
<dbReference type="InterPro" id="IPR006091">
    <property type="entry name" value="Acyl-CoA_Oxase/DH_mid-dom"/>
</dbReference>
<keyword evidence="4 6" id="KW-0274">FAD</keyword>
<evidence type="ECO:0000256" key="6">
    <source>
        <dbReference type="RuleBase" id="RU362125"/>
    </source>
</evidence>
<feature type="domain" description="Acyl-CoA oxidase/dehydrogenase middle" evidence="8">
    <location>
        <begin position="145"/>
        <end position="239"/>
    </location>
</feature>
<dbReference type="Gene3D" id="2.40.110.10">
    <property type="entry name" value="Butyryl-CoA Dehydrogenase, subunit A, domain 2"/>
    <property type="match status" value="1"/>
</dbReference>
<gene>
    <name evidence="10" type="ORF">NQV15_03900</name>
</gene>
<dbReference type="InterPro" id="IPR046373">
    <property type="entry name" value="Acyl-CoA_Oxase/DH_mid-dom_sf"/>
</dbReference>
<organism evidence="10 11">
    <name type="scientific">Aeromicrobium wangtongii</name>
    <dbReference type="NCBI Taxonomy" id="2969247"/>
    <lineage>
        <taxon>Bacteria</taxon>
        <taxon>Bacillati</taxon>
        <taxon>Actinomycetota</taxon>
        <taxon>Actinomycetes</taxon>
        <taxon>Propionibacteriales</taxon>
        <taxon>Nocardioidaceae</taxon>
        <taxon>Aeromicrobium</taxon>
    </lineage>
</organism>
<evidence type="ECO:0000256" key="2">
    <source>
        <dbReference type="ARBA" id="ARBA00009347"/>
    </source>
</evidence>
<evidence type="ECO:0000256" key="1">
    <source>
        <dbReference type="ARBA" id="ARBA00001974"/>
    </source>
</evidence>
<dbReference type="PANTHER" id="PTHR43292:SF3">
    <property type="entry name" value="ACYL-COA DEHYDROGENASE FADE29"/>
    <property type="match status" value="1"/>
</dbReference>
<evidence type="ECO:0000259" key="7">
    <source>
        <dbReference type="Pfam" id="PF00441"/>
    </source>
</evidence>
<protein>
    <submittedName>
        <fullName evidence="10">Acyl-CoA dehydrogenase family protein</fullName>
    </submittedName>
</protein>
<dbReference type="Gene3D" id="1.20.140.10">
    <property type="entry name" value="Butyryl-CoA Dehydrogenase, subunit A, domain 3"/>
    <property type="match status" value="1"/>
</dbReference>
<keyword evidence="5 6" id="KW-0560">Oxidoreductase</keyword>
<dbReference type="EMBL" id="CP102173">
    <property type="protein sequence ID" value="UUP14467.1"/>
    <property type="molecule type" value="Genomic_DNA"/>
</dbReference>
<accession>A0ABY5M9H8</accession>
<keyword evidence="11" id="KW-1185">Reference proteome</keyword>
<feature type="domain" description="Acyl-CoA dehydrogenase/oxidase C-terminal" evidence="7">
    <location>
        <begin position="251"/>
        <end position="395"/>
    </location>
</feature>
<comment type="cofactor">
    <cofactor evidence="1 6">
        <name>FAD</name>
        <dbReference type="ChEBI" id="CHEBI:57692"/>
    </cofactor>
</comment>
<keyword evidence="3 6" id="KW-0285">Flavoprotein</keyword>
<dbReference type="SUPFAM" id="SSF56645">
    <property type="entry name" value="Acyl-CoA dehydrogenase NM domain-like"/>
    <property type="match status" value="1"/>
</dbReference>
<dbReference type="Pfam" id="PF02771">
    <property type="entry name" value="Acyl-CoA_dh_N"/>
    <property type="match status" value="1"/>
</dbReference>
<dbReference type="InterPro" id="IPR052161">
    <property type="entry name" value="Mycobact_Acyl-CoA_DH"/>
</dbReference>
<evidence type="ECO:0000313" key="10">
    <source>
        <dbReference type="EMBL" id="UUP14467.1"/>
    </source>
</evidence>
<dbReference type="Pfam" id="PF02770">
    <property type="entry name" value="Acyl-CoA_dh_M"/>
    <property type="match status" value="1"/>
</dbReference>
<evidence type="ECO:0000256" key="4">
    <source>
        <dbReference type="ARBA" id="ARBA00022827"/>
    </source>
</evidence>
<sequence length="405" mass="45319">MTLKPYVDLRLDLSEAGVERCARQGDHTDLEASFTRWMVQHADELRPYLEPGPVDVVEANDLHAGLIRLLDRDGWMRVGWPEEVGGTGGDIVQRATIYDLLGRGGVAIPERLYPLEILGPTLLSFAPDMAKEMLPAYLAGDEFWCQGFSEPEAGSDLASLRCRAEEVSDGFIVRGQKIWTSNAQLSTRCMLLARTGEPDSRHQGLTMFMVDLDSPGVEIRTIRAATGEDQLCEVFFDHVHVPSDRVIGEVNGGWAVTMYLLQFERSMYAWMRQAVLHERVHHILEQLPADRVAPFDRIGELYLAVSSLRTRSLRTVERLASGDFLGPEVSVDKLLLSTAEQLACDVAREALFPLLETGEGEWADYWRSSWYFSRAASILGGTSEIQKGIVAQRLLGMPREEPRGR</sequence>
<evidence type="ECO:0000256" key="5">
    <source>
        <dbReference type="ARBA" id="ARBA00023002"/>
    </source>
</evidence>
<evidence type="ECO:0000259" key="9">
    <source>
        <dbReference type="Pfam" id="PF02771"/>
    </source>
</evidence>
<dbReference type="InterPro" id="IPR009100">
    <property type="entry name" value="AcylCoA_DH/oxidase_NM_dom_sf"/>
</dbReference>
<proteinExistence type="inferred from homology"/>
<dbReference type="PANTHER" id="PTHR43292">
    <property type="entry name" value="ACYL-COA DEHYDROGENASE"/>
    <property type="match status" value="1"/>
</dbReference>